<dbReference type="FunFam" id="1.20.1110.10:FF:000095">
    <property type="entry name" value="Sodium/potassium-transporting ATPase subunit alpha-1"/>
    <property type="match status" value="2"/>
</dbReference>
<dbReference type="GO" id="GO:1990573">
    <property type="term" value="P:potassium ion import across plasma membrane"/>
    <property type="evidence" value="ECO:0007669"/>
    <property type="project" value="TreeGrafter"/>
</dbReference>
<dbReference type="Gene3D" id="3.40.1110.10">
    <property type="entry name" value="Calcium-transporting ATPase, cytoplasmic domain N"/>
    <property type="match status" value="1"/>
</dbReference>
<evidence type="ECO:0000256" key="20">
    <source>
        <dbReference type="RuleBase" id="RU362084"/>
    </source>
</evidence>
<evidence type="ECO:0000256" key="13">
    <source>
        <dbReference type="ARBA" id="ARBA00022958"/>
    </source>
</evidence>
<dbReference type="PROSITE" id="PS00154">
    <property type="entry name" value="ATPASE_E1_E2"/>
    <property type="match status" value="1"/>
</dbReference>
<dbReference type="RefSeq" id="XP_029782476.1">
    <property type="nucleotide sequence ID" value="XM_029926616.1"/>
</dbReference>
<dbReference type="InterPro" id="IPR006068">
    <property type="entry name" value="ATPase_P-typ_cation-transptr_C"/>
</dbReference>
<evidence type="ECO:0000256" key="8">
    <source>
        <dbReference type="ARBA" id="ARBA00022692"/>
    </source>
</evidence>
<evidence type="ECO:0000256" key="12">
    <source>
        <dbReference type="ARBA" id="ARBA00022842"/>
    </source>
</evidence>
<dbReference type="NCBIfam" id="TIGR01494">
    <property type="entry name" value="ATPase_P-type"/>
    <property type="match status" value="2"/>
</dbReference>
<dbReference type="GeneID" id="115281266"/>
<dbReference type="SUPFAM" id="SSF81653">
    <property type="entry name" value="Calcium ATPase, transduction domain A"/>
    <property type="match status" value="1"/>
</dbReference>
<accession>A0A673VHZ8</accession>
<dbReference type="InterPro" id="IPR018303">
    <property type="entry name" value="ATPase_P-typ_P_site"/>
</dbReference>
<dbReference type="InterPro" id="IPR036412">
    <property type="entry name" value="HAD-like_sf"/>
</dbReference>
<keyword evidence="18 20" id="KW-0472">Membrane</keyword>
<evidence type="ECO:0000259" key="22">
    <source>
        <dbReference type="SMART" id="SM00831"/>
    </source>
</evidence>
<keyword evidence="10 20" id="KW-0547">Nucleotide-binding</keyword>
<evidence type="ECO:0000256" key="10">
    <source>
        <dbReference type="ARBA" id="ARBA00022741"/>
    </source>
</evidence>
<evidence type="ECO:0000313" key="24">
    <source>
        <dbReference type="Proteomes" id="UP000472268"/>
    </source>
</evidence>
<dbReference type="NCBIfam" id="TIGR01106">
    <property type="entry name" value="ATPase-IIC_X-K"/>
    <property type="match status" value="1"/>
</dbReference>
<keyword evidence="6" id="KW-0597">Phosphoprotein</keyword>
<dbReference type="InterPro" id="IPR044492">
    <property type="entry name" value="P_typ_ATPase_HD_dom"/>
</dbReference>
<keyword evidence="9 20" id="KW-0479">Metal-binding</keyword>
<dbReference type="Ensembl" id="ENSSSUT00005041589.1">
    <property type="protein sequence ID" value="ENSSSUP00005036524.1"/>
    <property type="gene ID" value="ENSSSUG00005023366.1"/>
</dbReference>
<keyword evidence="14" id="KW-1278">Translocase</keyword>
<feature type="transmembrane region" description="Helical" evidence="20">
    <location>
        <begin position="282"/>
        <end position="306"/>
    </location>
</feature>
<dbReference type="FunFam" id="3.40.1110.10:FF:000001">
    <property type="entry name" value="Sodium/potassium-transporting ATPase subunit alpha"/>
    <property type="match status" value="1"/>
</dbReference>
<dbReference type="PANTHER" id="PTHR43294">
    <property type="entry name" value="SODIUM/POTASSIUM-TRANSPORTING ATPASE SUBUNIT ALPHA"/>
    <property type="match status" value="1"/>
</dbReference>
<feature type="transmembrane region" description="Helical" evidence="20">
    <location>
        <begin position="904"/>
        <end position="923"/>
    </location>
</feature>
<evidence type="ECO:0000256" key="6">
    <source>
        <dbReference type="ARBA" id="ARBA00022553"/>
    </source>
</evidence>
<feature type="transmembrane region" description="Helical" evidence="20">
    <location>
        <begin position="87"/>
        <end position="109"/>
    </location>
</feature>
<dbReference type="SFLD" id="SFLDS00003">
    <property type="entry name" value="Haloacid_Dehalogenase"/>
    <property type="match status" value="1"/>
</dbReference>
<evidence type="ECO:0000256" key="16">
    <source>
        <dbReference type="ARBA" id="ARBA00023053"/>
    </source>
</evidence>
<evidence type="ECO:0000256" key="5">
    <source>
        <dbReference type="ARBA" id="ARBA00022538"/>
    </source>
</evidence>
<reference evidence="23" key="2">
    <citation type="submission" date="2025-08" db="UniProtKB">
        <authorList>
            <consortium name="Ensembl"/>
        </authorList>
    </citation>
    <scope>IDENTIFICATION</scope>
</reference>
<dbReference type="FunFam" id="3.40.50.1000:FF:000004">
    <property type="entry name" value="Sodium/potassium-transporting ATPase subunit alpha"/>
    <property type="match status" value="1"/>
</dbReference>
<dbReference type="SUPFAM" id="SSF56784">
    <property type="entry name" value="HAD-like"/>
    <property type="match status" value="1"/>
</dbReference>
<gene>
    <name evidence="23" type="primary">ATP1A3</name>
</gene>
<dbReference type="GO" id="GO:0005391">
    <property type="term" value="F:P-type sodium:potassium-exchanging transporter activity"/>
    <property type="evidence" value="ECO:0007669"/>
    <property type="project" value="TreeGrafter"/>
</dbReference>
<dbReference type="InterPro" id="IPR023299">
    <property type="entry name" value="ATPase_P-typ_cyto_dom_N"/>
</dbReference>
<dbReference type="Proteomes" id="UP000472268">
    <property type="component" value="Chromosome 16"/>
</dbReference>
<dbReference type="GO" id="GO:0036376">
    <property type="term" value="P:sodium ion export across plasma membrane"/>
    <property type="evidence" value="ECO:0007669"/>
    <property type="project" value="TreeGrafter"/>
</dbReference>
<dbReference type="Gene3D" id="2.70.150.10">
    <property type="entry name" value="Calcium-transporting ATPase, cytoplasmic transduction domain A"/>
    <property type="match status" value="1"/>
</dbReference>
<dbReference type="InterPro" id="IPR050510">
    <property type="entry name" value="Cation_transp_ATPase_P-type"/>
</dbReference>
<dbReference type="SUPFAM" id="SSF81660">
    <property type="entry name" value="Metal cation-transporting ATPase, ATP-binding domain N"/>
    <property type="match status" value="1"/>
</dbReference>
<comment type="subcellular location">
    <subcellularLocation>
        <location evidence="1 20">Cell membrane</location>
        <topology evidence="1 20">Multi-pass membrane protein</topology>
    </subcellularLocation>
</comment>
<dbReference type="Pfam" id="PF00690">
    <property type="entry name" value="Cation_ATPase_N"/>
    <property type="match status" value="1"/>
</dbReference>
<dbReference type="InterPro" id="IPR005775">
    <property type="entry name" value="P-type_ATPase_IIC"/>
</dbReference>
<protein>
    <recommendedName>
        <fullName evidence="20">Sodium/potassium-transporting ATPase subunit alpha</fullName>
    </recommendedName>
</protein>
<evidence type="ECO:0000256" key="17">
    <source>
        <dbReference type="ARBA" id="ARBA00023065"/>
    </source>
</evidence>
<dbReference type="GO" id="GO:1902600">
    <property type="term" value="P:proton transmembrane transport"/>
    <property type="evidence" value="ECO:0007669"/>
    <property type="project" value="TreeGrafter"/>
</dbReference>
<feature type="domain" description="Cation-transporting P-type ATPase N-terminal" evidence="22">
    <location>
        <begin position="33"/>
        <end position="107"/>
    </location>
</feature>
<dbReference type="GO" id="GO:0005524">
    <property type="term" value="F:ATP binding"/>
    <property type="evidence" value="ECO:0007669"/>
    <property type="project" value="UniProtKB-KW"/>
</dbReference>
<keyword evidence="8 20" id="KW-0812">Transmembrane</keyword>
<keyword evidence="19" id="KW-0739">Sodium transport</keyword>
<keyword evidence="24" id="KW-1185">Reference proteome</keyword>
<feature type="transmembrane region" description="Helical" evidence="20">
    <location>
        <begin position="976"/>
        <end position="992"/>
    </location>
</feature>
<name>A0A673VHZ8_SURSU</name>
<feature type="transmembrane region" description="Helical" evidence="20">
    <location>
        <begin position="312"/>
        <end position="335"/>
    </location>
</feature>
<dbReference type="GO" id="GO:0005886">
    <property type="term" value="C:plasma membrane"/>
    <property type="evidence" value="ECO:0007669"/>
    <property type="project" value="UniProtKB-SubCell"/>
</dbReference>
<feature type="transmembrane region" description="Helical" evidence="20">
    <location>
        <begin position="944"/>
        <end position="961"/>
    </location>
</feature>
<dbReference type="Gene3D" id="3.40.50.1000">
    <property type="entry name" value="HAD superfamily/HAD-like"/>
    <property type="match status" value="1"/>
</dbReference>
<dbReference type="InterPro" id="IPR001757">
    <property type="entry name" value="P_typ_ATPase"/>
</dbReference>
<evidence type="ECO:0000256" key="4">
    <source>
        <dbReference type="ARBA" id="ARBA00022475"/>
    </source>
</evidence>
<keyword evidence="13 20" id="KW-0630">Potassium</keyword>
<keyword evidence="7" id="KW-0740">Sodium/potassium transport</keyword>
<evidence type="ECO:0000256" key="14">
    <source>
        <dbReference type="ARBA" id="ARBA00022967"/>
    </source>
</evidence>
<reference evidence="23 24" key="1">
    <citation type="submission" date="2019-05" db="EMBL/GenBank/DDBJ databases">
        <title>A Chromosome-scale Meerkat (S. suricatta) Genome Assembly.</title>
        <authorList>
            <person name="Dudchenko O."/>
            <person name="Lieberman Aiden E."/>
            <person name="Tung J."/>
            <person name="Barreiro L.B."/>
            <person name="Clutton-Brock T.H."/>
        </authorList>
    </citation>
    <scope>NUCLEOTIDE SEQUENCE [LARGE SCALE GENOMIC DNA]</scope>
</reference>
<feature type="region of interest" description="Disordered" evidence="21">
    <location>
        <begin position="1"/>
        <end position="25"/>
    </location>
</feature>
<dbReference type="InterPro" id="IPR004014">
    <property type="entry name" value="ATPase_P-typ_cation-transptr_N"/>
</dbReference>
<keyword evidence="4" id="KW-1003">Cell membrane</keyword>
<dbReference type="GO" id="GO:0030007">
    <property type="term" value="P:intracellular potassium ion homeostasis"/>
    <property type="evidence" value="ECO:0007669"/>
    <property type="project" value="TreeGrafter"/>
</dbReference>
<keyword evidence="12" id="KW-0460">Magnesium</keyword>
<dbReference type="Pfam" id="PF00122">
    <property type="entry name" value="E1-E2_ATPase"/>
    <property type="match status" value="1"/>
</dbReference>
<feature type="transmembrane region" description="Helical" evidence="20">
    <location>
        <begin position="840"/>
        <end position="863"/>
    </location>
</feature>
<dbReference type="Gene3D" id="1.20.1110.10">
    <property type="entry name" value="Calcium-transporting ATPase, transmembrane domain"/>
    <property type="match status" value="1"/>
</dbReference>
<evidence type="ECO:0000256" key="19">
    <source>
        <dbReference type="ARBA" id="ARBA00023201"/>
    </source>
</evidence>
<keyword evidence="16" id="KW-0915">Sodium</keyword>
<keyword evidence="17 20" id="KW-0406">Ion transport</keyword>
<feature type="transmembrane region" description="Helical" evidence="20">
    <location>
        <begin position="121"/>
        <end position="140"/>
    </location>
</feature>
<keyword evidence="5 20" id="KW-0633">Potassium transport</keyword>
<dbReference type="InterPro" id="IPR008250">
    <property type="entry name" value="ATPase_P-typ_transduc_dom_A_sf"/>
</dbReference>
<dbReference type="OMA" id="FGIDDYI"/>
<dbReference type="SMART" id="SM00831">
    <property type="entry name" value="Cation_ATPase_N"/>
    <property type="match status" value="1"/>
</dbReference>
<dbReference type="Pfam" id="PF00689">
    <property type="entry name" value="Cation_ATPase_C"/>
    <property type="match status" value="1"/>
</dbReference>
<dbReference type="InterPro" id="IPR059000">
    <property type="entry name" value="ATPase_P-type_domA"/>
</dbReference>
<dbReference type="CTD" id="478"/>
<comment type="similarity">
    <text evidence="2 20">Belongs to the cation transport ATPase (P-type) (TC 3.A.3) family. Type IIC subfamily.</text>
</comment>
<sequence>MGDKKDDKGSPKKSKGTKDRRDLDDLKKEVAMTEHKMSVEEVCRKYNTDCVQGLTHSKAQEILARDGPNALTPPPTTPEWVKFCRQLFGGFSILLWIGAILCFLAYGIQAGTEDDPSRDNLYLGIVLAAVVIITGCFSYYQEAKSSKIMESFKNMVPQQALVIREGEKMQVNAEEVVVGDLVEIKGGDRVPADLRIISAHGCKVDNSSLTGESEPQTRSPDCTHDNPLETRNITFFSTNCVEGTARGVVVATGDRTVMGRIATLASGLEVGKTPIAIEIEHFIQLITGVAVFLGVSFFILSLILGYTWLEAVIFLIGIIVANVPEGLLATVTVCLTLTAKRMARKNCLVKNLEAVETLGSTSTICSDKTGTLTQNRMTVAHMWFDNQIHEADTTEDQSGTSFDKSSHTWVALSHIAGLCNRAVFKGGQDNIPVLKRDVAGDASESALLKCIELSSGSVKLMRERNKKVAEIPFNSTNKYQLSIHETEDPNDNRYLLVMKGAPERILDRCSTILLQGKEQPLDEEMKEAFQNAYLELGGLGERVLGFCHYYLPEEQFPKGFAFDCDDVNFTTDNLCFVGLMSMIDPPRAAVPDAVGKCRSAGIKVIMVTGDHPITAKAIAKGVGIISEGNETVEDIAARLNIPVSQVNPRDAKACVIHGTDLKDFTSEQIDEILQNHTEIVFARTSPQQKLIIVEGCQRQGAIVAVTGDGVNDSPALKKADIGVAMGIAGSDVSKQAADMILLDDNFASIVTGVEEGRLIFDNLKKSIAYTLTSNIPEITPFLLFIMANIPLPLGTITILCIDLGTDMVPAISLAYEAAESDIMKRQPRNPRTDKLVNERLISMAYGQIGMIQALGGFFSYFVILAENGFLPSNLVGIRLNWDDRTVNDLEDSYGQQWTYEQRKVVEFTCHTAFFVSIVVVQWADLIICKTRRNSVFQQGMKNKILIFGLFEETALAAFLSYCPGMDVALRMYPLKPSWWFCAFPYSFLIFVYDEIRKLILRRNPGGWVEKETYY</sequence>
<evidence type="ECO:0000256" key="18">
    <source>
        <dbReference type="ARBA" id="ARBA00023136"/>
    </source>
</evidence>
<keyword evidence="11 20" id="KW-0067">ATP-binding</keyword>
<dbReference type="PRINTS" id="PR00119">
    <property type="entry name" value="CATATPASE"/>
</dbReference>
<evidence type="ECO:0000256" key="21">
    <source>
        <dbReference type="SAM" id="MobiDB-lite"/>
    </source>
</evidence>
<proteinExistence type="inferred from homology"/>
<dbReference type="InterPro" id="IPR023214">
    <property type="entry name" value="HAD_sf"/>
</dbReference>
<dbReference type="GO" id="GO:0016887">
    <property type="term" value="F:ATP hydrolysis activity"/>
    <property type="evidence" value="ECO:0007669"/>
    <property type="project" value="InterPro"/>
</dbReference>
<keyword evidence="15 20" id="KW-1133">Transmembrane helix</keyword>
<evidence type="ECO:0000256" key="1">
    <source>
        <dbReference type="ARBA" id="ARBA00004651"/>
    </source>
</evidence>
<dbReference type="Pfam" id="PF13246">
    <property type="entry name" value="Cation_ATPase"/>
    <property type="match status" value="1"/>
</dbReference>
<reference evidence="23" key="3">
    <citation type="submission" date="2025-09" db="UniProtKB">
        <authorList>
            <consortium name="Ensembl"/>
        </authorList>
    </citation>
    <scope>IDENTIFICATION</scope>
</reference>
<dbReference type="InterPro" id="IPR023298">
    <property type="entry name" value="ATPase_P-typ_TM_dom_sf"/>
</dbReference>
<dbReference type="PRINTS" id="PR00121">
    <property type="entry name" value="NAKATPASE"/>
</dbReference>
<dbReference type="GO" id="GO:0046872">
    <property type="term" value="F:metal ion binding"/>
    <property type="evidence" value="ECO:0007669"/>
    <property type="project" value="UniProtKB-KW"/>
</dbReference>
<dbReference type="CDD" id="cd02608">
    <property type="entry name" value="P-type_ATPase_Na-K_like"/>
    <property type="match status" value="1"/>
</dbReference>
<keyword evidence="3 20" id="KW-0813">Transport</keyword>
<organism evidence="23 24">
    <name type="scientific">Suricata suricatta</name>
    <name type="common">Meerkat</name>
    <dbReference type="NCBI Taxonomy" id="37032"/>
    <lineage>
        <taxon>Eukaryota</taxon>
        <taxon>Metazoa</taxon>
        <taxon>Chordata</taxon>
        <taxon>Craniata</taxon>
        <taxon>Vertebrata</taxon>
        <taxon>Euteleostomi</taxon>
        <taxon>Mammalia</taxon>
        <taxon>Eutheria</taxon>
        <taxon>Laurasiatheria</taxon>
        <taxon>Carnivora</taxon>
        <taxon>Feliformia</taxon>
        <taxon>Herpestidae</taxon>
        <taxon>Suricata</taxon>
    </lineage>
</organism>
<evidence type="ECO:0000256" key="3">
    <source>
        <dbReference type="ARBA" id="ARBA00022448"/>
    </source>
</evidence>
<evidence type="ECO:0000256" key="9">
    <source>
        <dbReference type="ARBA" id="ARBA00022723"/>
    </source>
</evidence>
<evidence type="ECO:0000313" key="23">
    <source>
        <dbReference type="Ensembl" id="ENSSSUP00005036524.1"/>
    </source>
</evidence>
<dbReference type="SFLD" id="SFLDF00027">
    <property type="entry name" value="p-type_atpase"/>
    <property type="match status" value="1"/>
</dbReference>
<dbReference type="SFLD" id="SFLDG00002">
    <property type="entry name" value="C1.7:_P-type_atpase_like"/>
    <property type="match status" value="1"/>
</dbReference>
<evidence type="ECO:0000256" key="2">
    <source>
        <dbReference type="ARBA" id="ARBA00006934"/>
    </source>
</evidence>
<dbReference type="AlphaFoldDB" id="A0A673VHZ8"/>
<evidence type="ECO:0000256" key="15">
    <source>
        <dbReference type="ARBA" id="ARBA00022989"/>
    </source>
</evidence>
<dbReference type="PANTHER" id="PTHR43294:SF15">
    <property type="entry name" value="SODIUM_POTASSIUM-TRANSPORTING ATPASE SUBUNIT ALPHA-3"/>
    <property type="match status" value="1"/>
</dbReference>
<dbReference type="FunFam" id="2.70.150.10:FF:000106">
    <property type="entry name" value="Sodium/potassium-transporting ATPase subunit alpha"/>
    <property type="match status" value="1"/>
</dbReference>
<evidence type="ECO:0000256" key="11">
    <source>
        <dbReference type="ARBA" id="ARBA00022840"/>
    </source>
</evidence>
<evidence type="ECO:0000256" key="7">
    <source>
        <dbReference type="ARBA" id="ARBA00022607"/>
    </source>
</evidence>
<dbReference type="SUPFAM" id="SSF81665">
    <property type="entry name" value="Calcium ATPase, transmembrane domain M"/>
    <property type="match status" value="1"/>
</dbReference>
<dbReference type="GO" id="GO:0006883">
    <property type="term" value="P:intracellular sodium ion homeostasis"/>
    <property type="evidence" value="ECO:0007669"/>
    <property type="project" value="TreeGrafter"/>
</dbReference>